<dbReference type="Pfam" id="PF04264">
    <property type="entry name" value="YceI"/>
    <property type="match status" value="1"/>
</dbReference>
<feature type="signal peptide" evidence="1">
    <location>
        <begin position="1"/>
        <end position="23"/>
    </location>
</feature>
<dbReference type="Proteomes" id="UP000663929">
    <property type="component" value="Chromosome"/>
</dbReference>
<keyword evidence="1" id="KW-0732">Signal</keyword>
<dbReference type="InterPro" id="IPR007372">
    <property type="entry name" value="Lipid/polyisoprenoid-bd_YceI"/>
</dbReference>
<organism evidence="3 4">
    <name type="scientific">Sulfidibacter corallicola</name>
    <dbReference type="NCBI Taxonomy" id="2818388"/>
    <lineage>
        <taxon>Bacteria</taxon>
        <taxon>Pseudomonadati</taxon>
        <taxon>Acidobacteriota</taxon>
        <taxon>Holophagae</taxon>
        <taxon>Acanthopleuribacterales</taxon>
        <taxon>Acanthopleuribacteraceae</taxon>
        <taxon>Sulfidibacter</taxon>
    </lineage>
</organism>
<evidence type="ECO:0000313" key="4">
    <source>
        <dbReference type="Proteomes" id="UP000663929"/>
    </source>
</evidence>
<feature type="chain" id="PRO_5035212882" evidence="1">
    <location>
        <begin position="24"/>
        <end position="185"/>
    </location>
</feature>
<proteinExistence type="predicted"/>
<accession>A0A8A4THJ0</accession>
<dbReference type="SMART" id="SM00867">
    <property type="entry name" value="YceI"/>
    <property type="match status" value="1"/>
</dbReference>
<dbReference type="SUPFAM" id="SSF101874">
    <property type="entry name" value="YceI-like"/>
    <property type="match status" value="1"/>
</dbReference>
<dbReference type="KEGG" id="scor:J3U87_27745"/>
<dbReference type="RefSeq" id="WP_237379031.1">
    <property type="nucleotide sequence ID" value="NZ_CP071793.1"/>
</dbReference>
<dbReference type="PANTHER" id="PTHR34406">
    <property type="entry name" value="PROTEIN YCEI"/>
    <property type="match status" value="1"/>
</dbReference>
<dbReference type="Gene3D" id="2.40.128.110">
    <property type="entry name" value="Lipid/polyisoprenoid-binding, YceI-like"/>
    <property type="match status" value="1"/>
</dbReference>
<dbReference type="PANTHER" id="PTHR34406:SF1">
    <property type="entry name" value="PROTEIN YCEI"/>
    <property type="match status" value="1"/>
</dbReference>
<dbReference type="InterPro" id="IPR036761">
    <property type="entry name" value="TTHA0802/YceI-like_sf"/>
</dbReference>
<reference evidence="3" key="1">
    <citation type="submission" date="2021-03" db="EMBL/GenBank/DDBJ databases">
        <title>Acanthopleuribacteraceae sp. M133.</title>
        <authorList>
            <person name="Wang G."/>
        </authorList>
    </citation>
    <scope>NUCLEOTIDE SEQUENCE</scope>
    <source>
        <strain evidence="3">M133</strain>
    </source>
</reference>
<feature type="domain" description="Lipid/polyisoprenoid-binding YceI-like" evidence="2">
    <location>
        <begin position="25"/>
        <end position="183"/>
    </location>
</feature>
<dbReference type="EMBL" id="CP071793">
    <property type="protein sequence ID" value="QTD49396.1"/>
    <property type="molecule type" value="Genomic_DNA"/>
</dbReference>
<dbReference type="AlphaFoldDB" id="A0A8A4THJ0"/>
<keyword evidence="4" id="KW-1185">Reference proteome</keyword>
<sequence>MSRLMTLTALALTAFATVPALHAANFQVDGSHAFATFKVGHLGIGNTVGRFNDISGEVDLDNGKIEITIRTASVDTQDEKRDQHLKGPDFFNVKQFPVMKFKATSVKPAGNDRFRVEGKMTIRGKSKNISLELIKIGEGKDPWGGYRLGFESTFTVKREDFGLDFMPGGIGSEVEIYVSLEALKK</sequence>
<protein>
    <submittedName>
        <fullName evidence="3">YceI family protein</fullName>
    </submittedName>
</protein>
<evidence type="ECO:0000259" key="2">
    <source>
        <dbReference type="SMART" id="SM00867"/>
    </source>
</evidence>
<gene>
    <name evidence="3" type="ORF">J3U87_27745</name>
</gene>
<evidence type="ECO:0000256" key="1">
    <source>
        <dbReference type="SAM" id="SignalP"/>
    </source>
</evidence>
<evidence type="ECO:0000313" key="3">
    <source>
        <dbReference type="EMBL" id="QTD49396.1"/>
    </source>
</evidence>
<name>A0A8A4THJ0_SULCO</name>